<comment type="pathway">
    <text evidence="2 11">Energy metabolism; oxidative phosphorylation.</text>
</comment>
<dbReference type="PANTHER" id="PTHR16717">
    <property type="entry name" value="CYTOCHROME C OXIDASE POLYPEPTIDE VIII"/>
    <property type="match status" value="1"/>
</dbReference>
<dbReference type="GO" id="GO:0045277">
    <property type="term" value="C:respiratory chain complex IV"/>
    <property type="evidence" value="ECO:0007669"/>
    <property type="project" value="UniProtKB-UniRule"/>
</dbReference>
<evidence type="ECO:0000256" key="9">
    <source>
        <dbReference type="ARBA" id="ARBA00023136"/>
    </source>
</evidence>
<evidence type="ECO:0000256" key="8">
    <source>
        <dbReference type="ARBA" id="ARBA00023128"/>
    </source>
</evidence>
<keyword evidence="14" id="KW-1185">Reference proteome</keyword>
<proteinExistence type="inferred from homology"/>
<evidence type="ECO:0000256" key="6">
    <source>
        <dbReference type="ARBA" id="ARBA00022946"/>
    </source>
</evidence>
<dbReference type="Proteomes" id="UP000475037">
    <property type="component" value="Unassembled WGS sequence"/>
</dbReference>
<dbReference type="Pfam" id="PF02285">
    <property type="entry name" value="COX8"/>
    <property type="match status" value="1"/>
</dbReference>
<keyword evidence="6 11" id="KW-0809">Transit peptide</keyword>
<dbReference type="UniPathway" id="UPA00705"/>
<feature type="non-terminal residue" evidence="13">
    <location>
        <position position="1"/>
    </location>
</feature>
<evidence type="ECO:0000256" key="10">
    <source>
        <dbReference type="ARBA" id="ARBA00062122"/>
    </source>
</evidence>
<keyword evidence="7 11" id="KW-1133">Transmembrane helix</keyword>
<gene>
    <name evidence="13" type="primary">Cox8b</name>
    <name evidence="13" type="ORF">FOF47_R12924</name>
</gene>
<evidence type="ECO:0000313" key="13">
    <source>
        <dbReference type="EMBL" id="KAF0885257.1"/>
    </source>
</evidence>
<keyword evidence="4 11" id="KW-0812">Transmembrane</keyword>
<evidence type="ECO:0000313" key="14">
    <source>
        <dbReference type="Proteomes" id="UP000475037"/>
    </source>
</evidence>
<dbReference type="FunFam" id="4.10.81.10:FF:000001">
    <property type="entry name" value="Cytochrome c oxidase subunit 8B, mitochondrial"/>
    <property type="match status" value="1"/>
</dbReference>
<evidence type="ECO:0000256" key="1">
    <source>
        <dbReference type="ARBA" id="ARBA00004434"/>
    </source>
</evidence>
<name>A0A6G1BC41_CROCR</name>
<reference evidence="13 14" key="1">
    <citation type="submission" date="2019-11" db="EMBL/GenBank/DDBJ databases">
        <authorList>
            <person name="Yang C."/>
            <person name="Li F."/>
        </authorList>
    </citation>
    <scope>NUCLEOTIDE SEQUENCE [LARGE SCALE GENOMIC DNA]</scope>
    <source>
        <strain evidence="13">KB4526</strain>
        <tissue evidence="13">Muscle</tissue>
    </source>
</reference>
<dbReference type="Gene3D" id="4.10.81.10">
    <property type="entry name" value="Cytochrome c oxidase, subunit 8"/>
    <property type="match status" value="1"/>
</dbReference>
<comment type="subunit">
    <text evidence="10">Component of the cytochrome c oxidase (complex IV, CIV), a multisubunit enzyme composed of 14 subunits. The complex is composed of a catalytic core of 3 subunits MT-CO1, MT-CO2 and MT-CO3, encoded in the mitochondrial DNA, and 11 supernumerary subunits COX4I1 (or COX4I2), COX5A, COX5B, COX6A2 (or COX6A1), COX6B1 (or COX6B2), COX6C, COX7A1 (or COX7A2), COX7B, COX7C, COX8B and NDUFA4, which are encoded in the nuclear genome. The complex exists as a monomer or a dimer and forms supercomplexes (SCs) in the inner mitochondrial membrane with NADH-ubiquinone oxidoreductase (complex I, CI) and ubiquinol-cytochrome c oxidoreductase (cytochrome b-c1 complex, complex III, CIII), resulting in different assemblies (supercomplex SCI(1)III(2)IV(1) and megacomplex MCI(2)III(2)IV(2)).</text>
</comment>
<accession>A0A6G1BC41</accession>
<feature type="region of interest" description="Disordered" evidence="12">
    <location>
        <begin position="24"/>
        <end position="54"/>
    </location>
</feature>
<evidence type="ECO:0000256" key="5">
    <source>
        <dbReference type="ARBA" id="ARBA00022792"/>
    </source>
</evidence>
<comment type="caution">
    <text evidence="13">The sequence shown here is derived from an EMBL/GenBank/DDBJ whole genome shotgun (WGS) entry which is preliminary data.</text>
</comment>
<comment type="function">
    <text evidence="11">Component of the cytochrome c oxidase, the last enzyme in the mitochondrial electron transport chain which drives oxidative phosphorylation. The respiratory chain contains 3 multisubunit complexes succinate dehydrogenase (complex II, CII), ubiquinol-cytochrome c oxidoreductase (cytochrome b-c1 complex, complex III, CIII) and cytochrome c oxidase (complex IV, CIV), that cooperate to transfer electrons derived from NADH and succinate to molecular oxygen, creating an electrochemical gradient over the inner membrane that drives transmembrane transport and the ATP synthase. Cytochrome c oxidase is the component of the respiratory chain that catalyzes the reduction of oxygen to water. Electrons originating from reduced cytochrome c in the intermembrane space (IMS) are transferred via the dinuclear copper A center (CU(A)) of subunit 2 and heme A of subunit 1 to the active site in subunit 1, a binuclear center (BNC) formed by heme A3 and copper B (CU(B)). The BNC reduces molecular oxygen to 2 water molecules using 4 electrons from cytochrome c in the IMS and 4 protons from the mitochondrial matrix.</text>
</comment>
<dbReference type="InterPro" id="IPR003205">
    <property type="entry name" value="Cyt_c_oxidase_su8"/>
</dbReference>
<evidence type="ECO:0000256" key="11">
    <source>
        <dbReference type="RuleBase" id="RU368101"/>
    </source>
</evidence>
<sequence>MLRLASARRLLLAPQSGWVLPKAHVSAKPARTPTSPMVRTSRTAGGLTGTGGGGWGGQSCAPNALTRAFLTQEQAIGLSVMFLSFLIPAGWVLHHLDSYKRSSAV</sequence>
<evidence type="ECO:0000256" key="4">
    <source>
        <dbReference type="ARBA" id="ARBA00022692"/>
    </source>
</evidence>
<dbReference type="InterPro" id="IPR036548">
    <property type="entry name" value="Cyt_c_oxidase_su8_sf"/>
</dbReference>
<keyword evidence="9 11" id="KW-0472">Membrane</keyword>
<evidence type="ECO:0000256" key="2">
    <source>
        <dbReference type="ARBA" id="ARBA00004673"/>
    </source>
</evidence>
<feature type="compositionally biased region" description="Polar residues" evidence="12">
    <location>
        <begin position="32"/>
        <end position="42"/>
    </location>
</feature>
<evidence type="ECO:0000256" key="12">
    <source>
        <dbReference type="SAM" id="MobiDB-lite"/>
    </source>
</evidence>
<dbReference type="GO" id="GO:0005743">
    <property type="term" value="C:mitochondrial inner membrane"/>
    <property type="evidence" value="ECO:0007669"/>
    <property type="project" value="UniProtKB-SubCell"/>
</dbReference>
<keyword evidence="8 11" id="KW-0496">Mitochondrion</keyword>
<comment type="subcellular location">
    <subcellularLocation>
        <location evidence="1 11">Mitochondrion inner membrane</location>
        <topology evidence="1 11">Single-pass membrane protein</topology>
    </subcellularLocation>
</comment>
<evidence type="ECO:0000256" key="7">
    <source>
        <dbReference type="ARBA" id="ARBA00022989"/>
    </source>
</evidence>
<dbReference type="SUPFAM" id="SSF81431">
    <property type="entry name" value="Mitochondrial cytochrome c oxidase subunit VIIIb (aka IX)"/>
    <property type="match status" value="1"/>
</dbReference>
<feature type="transmembrane region" description="Helical" evidence="11">
    <location>
        <begin position="75"/>
        <end position="93"/>
    </location>
</feature>
<organism evidence="13 14">
    <name type="scientific">Crocuta crocuta</name>
    <name type="common">Spotted hyena</name>
    <dbReference type="NCBI Taxonomy" id="9678"/>
    <lineage>
        <taxon>Eukaryota</taxon>
        <taxon>Metazoa</taxon>
        <taxon>Chordata</taxon>
        <taxon>Craniata</taxon>
        <taxon>Vertebrata</taxon>
        <taxon>Euteleostomi</taxon>
        <taxon>Mammalia</taxon>
        <taxon>Eutheria</taxon>
        <taxon>Laurasiatheria</taxon>
        <taxon>Carnivora</taxon>
        <taxon>Feliformia</taxon>
        <taxon>Hyaenidae</taxon>
        <taxon>Crocuta</taxon>
    </lineage>
</organism>
<protein>
    <recommendedName>
        <fullName evidence="11">Cytochrome c oxidase subunit 8</fullName>
    </recommendedName>
    <alternativeName>
        <fullName evidence="11">Cytochrome c oxidase polypeptide VIII</fullName>
    </alternativeName>
</protein>
<dbReference type="PANTHER" id="PTHR16717:SF4">
    <property type="entry name" value="CYTOCHROME C OXIDASE SUBUNIT 8B, MITOCHONDRIAL"/>
    <property type="match status" value="1"/>
</dbReference>
<evidence type="ECO:0000256" key="3">
    <source>
        <dbReference type="ARBA" id="ARBA00010117"/>
    </source>
</evidence>
<feature type="non-terminal residue" evidence="13">
    <location>
        <position position="105"/>
    </location>
</feature>
<dbReference type="OrthoDB" id="8931496at2759"/>
<keyword evidence="5 11" id="KW-0999">Mitochondrion inner membrane</keyword>
<dbReference type="GO" id="GO:0006123">
    <property type="term" value="P:mitochondrial electron transport, cytochrome c to oxygen"/>
    <property type="evidence" value="ECO:0007669"/>
    <property type="project" value="UniProtKB-UniRule"/>
</dbReference>
<dbReference type="AlphaFoldDB" id="A0A6G1BC41"/>
<comment type="similarity">
    <text evidence="3 11">Belongs to the cytochrome c oxidase VIII family.</text>
</comment>
<dbReference type="EMBL" id="VOAJ01001189">
    <property type="protein sequence ID" value="KAF0885257.1"/>
    <property type="molecule type" value="Genomic_DNA"/>
</dbReference>
<comment type="subunit">
    <text evidence="11">Component of the cytochrome c oxidase (complex IV, CIV), a multisubunit enzyme composed of 14 subunits. The complex is composed of a catalytic core of 3 subunits MT-CO1, MT-CO2 and MT-CO3, encoded in the mitochondrial DNA, and 11 supernumerary subunits COX4I, COX5A, COX5B, COX6A, COX6B, COX6C, COX7A, COX7B, COX7C, COX8 and NDUFA4, which are encoded in the nuclear genome. The complex exists as a monomer or a dimer and forms supercomplexes (SCs) in the inner mitochondrial membrane with NADH-ubiquinone oxidoreductase (complex I, CI) and ubiquinol-cytochrome c oxidoreductase (cytochrome b-c1 complex, complex III, CIII), resulting in different assemblies (supercomplex SCI(1)III(2)IV(1) and megacomplex MCI(2)III(2)IV(2)).</text>
</comment>